<accession>A0A550CQ74</accession>
<feature type="compositionally biased region" description="Polar residues" evidence="1">
    <location>
        <begin position="84"/>
        <end position="93"/>
    </location>
</feature>
<dbReference type="AlphaFoldDB" id="A0A550CQ74"/>
<sequence length="254" mass="28140">MMQGSTNGQSSRTLQYAVAQSPPSSPRRRPLPGTPSGTPAAPVTPLRDLGSPSRGSRTPALAPAQHQTGYTSKLVKRNPEQRLSKTMSPSSELWSPPPNVTQWTPPPSSTPLSAEHYWTTRALAGESLHSMHLQHQYELQCVVAEQERKRERELTMLAESQKQADRRRENFMMTLLIGMFITLLMTLHVAGRATQPPPPNKWLSTHFTIPILSPFASVVEHEASIVGTKVLSVCVIVFGAVAYASLRYWLSRPR</sequence>
<reference evidence="3 4" key="1">
    <citation type="journal article" date="2019" name="New Phytol.">
        <title>Comparative genomics reveals unique wood-decay strategies and fruiting body development in the Schizophyllaceae.</title>
        <authorList>
            <person name="Almasi E."/>
            <person name="Sahu N."/>
            <person name="Krizsan K."/>
            <person name="Balint B."/>
            <person name="Kovacs G.M."/>
            <person name="Kiss B."/>
            <person name="Cseklye J."/>
            <person name="Drula E."/>
            <person name="Henrissat B."/>
            <person name="Nagy I."/>
            <person name="Chovatia M."/>
            <person name="Adam C."/>
            <person name="LaButti K."/>
            <person name="Lipzen A."/>
            <person name="Riley R."/>
            <person name="Grigoriev I.V."/>
            <person name="Nagy L.G."/>
        </authorList>
    </citation>
    <scope>NUCLEOTIDE SEQUENCE [LARGE SCALE GENOMIC DNA]</scope>
    <source>
        <strain evidence="3 4">NL-1724</strain>
    </source>
</reference>
<evidence type="ECO:0000313" key="4">
    <source>
        <dbReference type="Proteomes" id="UP000320762"/>
    </source>
</evidence>
<feature type="region of interest" description="Disordered" evidence="1">
    <location>
        <begin position="1"/>
        <end position="108"/>
    </location>
</feature>
<feature type="compositionally biased region" description="Polar residues" evidence="1">
    <location>
        <begin position="1"/>
        <end position="14"/>
    </location>
</feature>
<evidence type="ECO:0000256" key="1">
    <source>
        <dbReference type="SAM" id="MobiDB-lite"/>
    </source>
</evidence>
<dbReference type="Proteomes" id="UP000320762">
    <property type="component" value="Unassembled WGS sequence"/>
</dbReference>
<feature type="transmembrane region" description="Helical" evidence="2">
    <location>
        <begin position="230"/>
        <end position="250"/>
    </location>
</feature>
<feature type="transmembrane region" description="Helical" evidence="2">
    <location>
        <begin position="171"/>
        <end position="191"/>
    </location>
</feature>
<keyword evidence="2" id="KW-1133">Transmembrane helix</keyword>
<dbReference type="OrthoDB" id="3265172at2759"/>
<protein>
    <submittedName>
        <fullName evidence="3">Uncharacterized protein</fullName>
    </submittedName>
</protein>
<name>A0A550CQ74_9AGAR</name>
<gene>
    <name evidence="3" type="ORF">BD626DRAFT_484209</name>
</gene>
<dbReference type="EMBL" id="VDMD01000003">
    <property type="protein sequence ID" value="TRM66927.1"/>
    <property type="molecule type" value="Genomic_DNA"/>
</dbReference>
<organism evidence="3 4">
    <name type="scientific">Schizophyllum amplum</name>
    <dbReference type="NCBI Taxonomy" id="97359"/>
    <lineage>
        <taxon>Eukaryota</taxon>
        <taxon>Fungi</taxon>
        <taxon>Dikarya</taxon>
        <taxon>Basidiomycota</taxon>
        <taxon>Agaricomycotina</taxon>
        <taxon>Agaricomycetes</taxon>
        <taxon>Agaricomycetidae</taxon>
        <taxon>Agaricales</taxon>
        <taxon>Schizophyllaceae</taxon>
        <taxon>Schizophyllum</taxon>
    </lineage>
</organism>
<keyword evidence="2" id="KW-0812">Transmembrane</keyword>
<evidence type="ECO:0000313" key="3">
    <source>
        <dbReference type="EMBL" id="TRM66927.1"/>
    </source>
</evidence>
<keyword evidence="2" id="KW-0472">Membrane</keyword>
<feature type="compositionally biased region" description="Pro residues" evidence="1">
    <location>
        <begin position="95"/>
        <end position="108"/>
    </location>
</feature>
<comment type="caution">
    <text evidence="3">The sequence shown here is derived from an EMBL/GenBank/DDBJ whole genome shotgun (WGS) entry which is preliminary data.</text>
</comment>
<evidence type="ECO:0000256" key="2">
    <source>
        <dbReference type="SAM" id="Phobius"/>
    </source>
</evidence>
<keyword evidence="4" id="KW-1185">Reference proteome</keyword>
<proteinExistence type="predicted"/>